<evidence type="ECO:0000256" key="2">
    <source>
        <dbReference type="ARBA" id="ARBA00009963"/>
    </source>
</evidence>
<name>X2J330_9VIRU</name>
<dbReference type="Pfam" id="PF02305">
    <property type="entry name" value="Phage_F"/>
    <property type="match status" value="1"/>
</dbReference>
<keyword evidence="5" id="KW-0946">Virion</keyword>
<evidence type="ECO:0000256" key="1">
    <source>
        <dbReference type="ARBA" id="ARBA00004328"/>
    </source>
</evidence>
<sequence length="224" mass="23611">PGLQKGDAVEIATGGFADVVPTVLGASFPTWDRDDDEADSWVMQAGGDRTTVEMDHIAPVGTENWQWKTTGLSADLATADSITINALRESITLQQLLERDARGGTRYTEQIQSHFGVTSKDSRMQRPEYLGGGSVQISVNPVAATANDSTTTDVGDLGGYVTAQGSGRGFVHSFTEHCTVLGFGFDSSGPDLSAGKTPGCSVDNRNTISIFPVLANLGEQAVLN</sequence>
<evidence type="ECO:0000256" key="3">
    <source>
        <dbReference type="ARBA" id="ARBA00022431"/>
    </source>
</evidence>
<feature type="non-terminal residue" evidence="6">
    <location>
        <position position="1"/>
    </location>
</feature>
<dbReference type="InterPro" id="IPR016184">
    <property type="entry name" value="Capsid/spike_ssDNA_virus"/>
</dbReference>
<evidence type="ECO:0000313" key="6">
    <source>
        <dbReference type="EMBL" id="AHN52633.1"/>
    </source>
</evidence>
<dbReference type="InterPro" id="IPR037002">
    <property type="entry name" value="Microviridae_protein_F_sf"/>
</dbReference>
<proteinExistence type="inferred from homology"/>
<dbReference type="InterPro" id="IPR003514">
    <property type="entry name" value="Microviridae_protein_F"/>
</dbReference>
<organism evidence="6">
    <name type="scientific">Gokushovirinae environmental samples</name>
    <dbReference type="NCBI Taxonomy" id="1478972"/>
    <lineage>
        <taxon>Viruses</taxon>
        <taxon>Monodnaviria</taxon>
        <taxon>Sangervirae</taxon>
        <taxon>Phixviricota</taxon>
        <taxon>Malgrandaviricetes</taxon>
        <taxon>Petitvirales</taxon>
        <taxon>Microviridae</taxon>
        <taxon>environmental samples</taxon>
    </lineage>
</organism>
<protein>
    <submittedName>
        <fullName evidence="6">Major capsid protein</fullName>
    </submittedName>
</protein>
<feature type="non-terminal residue" evidence="6">
    <location>
        <position position="224"/>
    </location>
</feature>
<reference evidence="6" key="2">
    <citation type="journal article" date="2014" name="ISME J.">
        <title>Diversity of environmental single-stranded DNA phages revealed by PCR amplification of the partial major capsid protein.</title>
        <authorList>
            <person name="Hopkins M."/>
            <person name="Kailasan S."/>
            <person name="Cohen A."/>
            <person name="Roux S."/>
            <person name="Tucker K.P."/>
            <person name="Shevenell A."/>
            <person name="Agbandje-McKenna M."/>
            <person name="Breitbart M."/>
        </authorList>
    </citation>
    <scope>NUCLEOTIDE SEQUENCE</scope>
</reference>
<dbReference type="GO" id="GO:0005198">
    <property type="term" value="F:structural molecule activity"/>
    <property type="evidence" value="ECO:0007669"/>
    <property type="project" value="InterPro"/>
</dbReference>
<dbReference type="SUPFAM" id="SSF88645">
    <property type="entry name" value="ssDNA viruses"/>
    <property type="match status" value="1"/>
</dbReference>
<reference evidence="6" key="1">
    <citation type="submission" date="2013-09" db="EMBL/GenBank/DDBJ databases">
        <authorList>
            <person name="Hopkins M.S."/>
            <person name="Breitbart M."/>
        </authorList>
    </citation>
    <scope>NUCLEOTIDE SEQUENCE</scope>
</reference>
<accession>X2J330</accession>
<dbReference type="GO" id="GO:0039615">
    <property type="term" value="C:T=1 icosahedral viral capsid"/>
    <property type="evidence" value="ECO:0007669"/>
    <property type="project" value="UniProtKB-KW"/>
</dbReference>
<evidence type="ECO:0000256" key="5">
    <source>
        <dbReference type="ARBA" id="ARBA00022844"/>
    </source>
</evidence>
<comment type="subcellular location">
    <subcellularLocation>
        <location evidence="1">Virion</location>
    </subcellularLocation>
</comment>
<evidence type="ECO:0000256" key="4">
    <source>
        <dbReference type="ARBA" id="ARBA00022561"/>
    </source>
</evidence>
<keyword evidence="3" id="KW-1140">T=1 icosahedral capsid protein</keyword>
<dbReference type="Gene3D" id="2.60.169.10">
    <property type="entry name" value="Microviridae F protein"/>
    <property type="match status" value="1"/>
</dbReference>
<comment type="similarity">
    <text evidence="2">Belongs to the microviridae F protein family.</text>
</comment>
<keyword evidence="4" id="KW-0167">Capsid protein</keyword>
<dbReference type="EMBL" id="KF689233">
    <property type="protein sequence ID" value="AHN52633.1"/>
    <property type="molecule type" value="Genomic_DNA"/>
</dbReference>